<keyword evidence="6" id="KW-0430">Lectin</keyword>
<keyword evidence="9" id="KW-1015">Disulfide bond</keyword>
<evidence type="ECO:0000256" key="12">
    <source>
        <dbReference type="SAM" id="SignalP"/>
    </source>
</evidence>
<keyword evidence="4 11" id="KW-0812">Transmembrane</keyword>
<dbReference type="InterPro" id="IPR016186">
    <property type="entry name" value="C-type_lectin-like/link_sf"/>
</dbReference>
<accession>A0A3Q4BX62</accession>
<evidence type="ECO:0000256" key="11">
    <source>
        <dbReference type="SAM" id="Phobius"/>
    </source>
</evidence>
<dbReference type="InterPro" id="IPR049883">
    <property type="entry name" value="NOTCH1_EGF-like"/>
</dbReference>
<proteinExistence type="predicted"/>
<evidence type="ECO:0000256" key="6">
    <source>
        <dbReference type="ARBA" id="ARBA00022734"/>
    </source>
</evidence>
<evidence type="ECO:0000256" key="9">
    <source>
        <dbReference type="ARBA" id="ARBA00023157"/>
    </source>
</evidence>
<dbReference type="Gene3D" id="2.10.25.10">
    <property type="entry name" value="Laminin"/>
    <property type="match status" value="1"/>
</dbReference>
<keyword evidence="2" id="KW-0245">EGF-like domain</keyword>
<evidence type="ECO:0000256" key="3">
    <source>
        <dbReference type="ARBA" id="ARBA00022553"/>
    </source>
</evidence>
<dbReference type="GO" id="GO:0005509">
    <property type="term" value="F:calcium ion binding"/>
    <property type="evidence" value="ECO:0007669"/>
    <property type="project" value="InterPro"/>
</dbReference>
<dbReference type="Ensembl" id="ENSMMOT00000027303.1">
    <property type="protein sequence ID" value="ENSMMOP00000026847.1"/>
    <property type="gene ID" value="ENSMMOG00000020308.1"/>
</dbReference>
<reference evidence="14" key="1">
    <citation type="submission" date="2025-08" db="UniProtKB">
        <authorList>
            <consortium name="Ensembl"/>
        </authorList>
    </citation>
    <scope>IDENTIFICATION</scope>
</reference>
<dbReference type="Proteomes" id="UP000261620">
    <property type="component" value="Unplaced"/>
</dbReference>
<sequence length="353" mass="39210">METCFCWVSLWMVNVLFRIVSAEPASPPHYTIHRTQVSFDQAMEECSPGVVTTLATEHEVNNILGLIYKSVSPLNQNKFTFWIGLRKVKNECVDPMLPLRGFKWTEDGSNESQVSRWIEEPKDTCTTILCAVLQGELNESRPTVWGLVPVSCKKSYHFICKLREPLTGTLKPYKPATTQVESTTPEPKPVECWSLVQVEIRCLGRPAVWRLLDNSPANFTTICDPCEDGFQKESSGECVDIDECGGSPAPCRSTCLNTAGSYRCTCSDETGNHHDEDSLLCTDTTITGDNSLLSGVLFPVLVAVAALVVLMVLVAVIVKCSLMRRAKKKEEKMAMKTKDNKNSFETANEKVAI</sequence>
<keyword evidence="8 11" id="KW-0472">Membrane</keyword>
<evidence type="ECO:0000259" key="13">
    <source>
        <dbReference type="PROSITE" id="PS50041"/>
    </source>
</evidence>
<dbReference type="GO" id="GO:0016020">
    <property type="term" value="C:membrane"/>
    <property type="evidence" value="ECO:0007669"/>
    <property type="project" value="UniProtKB-SubCell"/>
</dbReference>
<protein>
    <recommendedName>
        <fullName evidence="13">C-type lectin domain-containing protein</fullName>
    </recommendedName>
</protein>
<dbReference type="PROSITE" id="PS50041">
    <property type="entry name" value="C_TYPE_LECTIN_2"/>
    <property type="match status" value="1"/>
</dbReference>
<comment type="subcellular location">
    <subcellularLocation>
        <location evidence="1">Membrane</location>
        <topology evidence="1">Single-pass type I membrane protein</topology>
    </subcellularLocation>
</comment>
<evidence type="ECO:0000256" key="4">
    <source>
        <dbReference type="ARBA" id="ARBA00022692"/>
    </source>
</evidence>
<keyword evidence="7 11" id="KW-1133">Transmembrane helix</keyword>
<keyword evidence="3" id="KW-0597">Phosphoprotein</keyword>
<feature type="domain" description="C-type lectin" evidence="13">
    <location>
        <begin position="30"/>
        <end position="161"/>
    </location>
</feature>
<name>A0A3Q4BX62_MOLML</name>
<dbReference type="GO" id="GO:0030246">
    <property type="term" value="F:carbohydrate binding"/>
    <property type="evidence" value="ECO:0007669"/>
    <property type="project" value="UniProtKB-KW"/>
</dbReference>
<keyword evidence="15" id="KW-1185">Reference proteome</keyword>
<dbReference type="AlphaFoldDB" id="A0A3Q4BX62"/>
<dbReference type="STRING" id="94237.ENSMMOP00000026847"/>
<dbReference type="InterPro" id="IPR051505">
    <property type="entry name" value="C-type_lectin_domain"/>
</dbReference>
<dbReference type="InterPro" id="IPR000152">
    <property type="entry name" value="EGF-type_Asp/Asn_hydroxyl_site"/>
</dbReference>
<dbReference type="SUPFAM" id="SSF57196">
    <property type="entry name" value="EGF/Laminin"/>
    <property type="match status" value="1"/>
</dbReference>
<organism evidence="14 15">
    <name type="scientific">Mola mola</name>
    <name type="common">Ocean sunfish</name>
    <name type="synonym">Tetraodon mola</name>
    <dbReference type="NCBI Taxonomy" id="94237"/>
    <lineage>
        <taxon>Eukaryota</taxon>
        <taxon>Metazoa</taxon>
        <taxon>Chordata</taxon>
        <taxon>Craniata</taxon>
        <taxon>Vertebrata</taxon>
        <taxon>Euteleostomi</taxon>
        <taxon>Actinopterygii</taxon>
        <taxon>Neopterygii</taxon>
        <taxon>Teleostei</taxon>
        <taxon>Neoteleostei</taxon>
        <taxon>Acanthomorphata</taxon>
        <taxon>Eupercaria</taxon>
        <taxon>Tetraodontiformes</taxon>
        <taxon>Molidae</taxon>
        <taxon>Mola</taxon>
    </lineage>
</organism>
<evidence type="ECO:0000256" key="8">
    <source>
        <dbReference type="ARBA" id="ARBA00023136"/>
    </source>
</evidence>
<dbReference type="PROSITE" id="PS01187">
    <property type="entry name" value="EGF_CA"/>
    <property type="match status" value="1"/>
</dbReference>
<reference evidence="14" key="2">
    <citation type="submission" date="2025-09" db="UniProtKB">
        <authorList>
            <consortium name="Ensembl"/>
        </authorList>
    </citation>
    <scope>IDENTIFICATION</scope>
</reference>
<dbReference type="Gene3D" id="3.10.100.10">
    <property type="entry name" value="Mannose-Binding Protein A, subunit A"/>
    <property type="match status" value="1"/>
</dbReference>
<dbReference type="InterPro" id="IPR018097">
    <property type="entry name" value="EGF_Ca-bd_CS"/>
</dbReference>
<evidence type="ECO:0000313" key="15">
    <source>
        <dbReference type="Proteomes" id="UP000261620"/>
    </source>
</evidence>
<dbReference type="Pfam" id="PF07645">
    <property type="entry name" value="EGF_CA"/>
    <property type="match status" value="1"/>
</dbReference>
<dbReference type="OMA" id="GEPTVWR"/>
<dbReference type="InterPro" id="IPR001304">
    <property type="entry name" value="C-type_lectin-like"/>
</dbReference>
<feature type="region of interest" description="Disordered" evidence="10">
    <location>
        <begin position="333"/>
        <end position="353"/>
    </location>
</feature>
<dbReference type="Pfam" id="PF00059">
    <property type="entry name" value="Lectin_C"/>
    <property type="match status" value="1"/>
</dbReference>
<dbReference type="SMART" id="SM00179">
    <property type="entry name" value="EGF_CA"/>
    <property type="match status" value="1"/>
</dbReference>
<evidence type="ECO:0000256" key="1">
    <source>
        <dbReference type="ARBA" id="ARBA00004479"/>
    </source>
</evidence>
<evidence type="ECO:0000313" key="14">
    <source>
        <dbReference type="Ensembl" id="ENSMMOP00000026847.1"/>
    </source>
</evidence>
<dbReference type="InterPro" id="IPR001881">
    <property type="entry name" value="EGF-like_Ca-bd_dom"/>
</dbReference>
<evidence type="ECO:0000256" key="10">
    <source>
        <dbReference type="SAM" id="MobiDB-lite"/>
    </source>
</evidence>
<dbReference type="CDD" id="cd00054">
    <property type="entry name" value="EGF_CA"/>
    <property type="match status" value="1"/>
</dbReference>
<evidence type="ECO:0000256" key="5">
    <source>
        <dbReference type="ARBA" id="ARBA00022729"/>
    </source>
</evidence>
<evidence type="ECO:0000256" key="7">
    <source>
        <dbReference type="ARBA" id="ARBA00022989"/>
    </source>
</evidence>
<dbReference type="PANTHER" id="PTHR14789">
    <property type="entry name" value="CHONDROLECTIN VARIANT CHODLFDELTAE"/>
    <property type="match status" value="1"/>
</dbReference>
<dbReference type="PROSITE" id="PS00010">
    <property type="entry name" value="ASX_HYDROXYL"/>
    <property type="match status" value="1"/>
</dbReference>
<keyword evidence="5 12" id="KW-0732">Signal</keyword>
<evidence type="ECO:0000256" key="2">
    <source>
        <dbReference type="ARBA" id="ARBA00022536"/>
    </source>
</evidence>
<feature type="compositionally biased region" description="Basic and acidic residues" evidence="10">
    <location>
        <begin position="333"/>
        <end position="342"/>
    </location>
</feature>
<dbReference type="SUPFAM" id="SSF56436">
    <property type="entry name" value="C-type lectin-like"/>
    <property type="match status" value="1"/>
</dbReference>
<feature type="signal peptide" evidence="12">
    <location>
        <begin position="1"/>
        <end position="22"/>
    </location>
</feature>
<feature type="transmembrane region" description="Helical" evidence="11">
    <location>
        <begin position="296"/>
        <end position="318"/>
    </location>
</feature>
<dbReference type="InterPro" id="IPR016187">
    <property type="entry name" value="CTDL_fold"/>
</dbReference>
<dbReference type="PANTHER" id="PTHR14789:SF8">
    <property type="entry name" value="C-TYPE LECTIN DOMAIN FAMILY 14 MEMBER A PRECURSOR-RELATED"/>
    <property type="match status" value="1"/>
</dbReference>
<feature type="chain" id="PRO_5018765851" description="C-type lectin domain-containing protein" evidence="12">
    <location>
        <begin position="23"/>
        <end position="353"/>
    </location>
</feature>
<dbReference type="GO" id="GO:0032502">
    <property type="term" value="P:developmental process"/>
    <property type="evidence" value="ECO:0007669"/>
    <property type="project" value="UniProtKB-ARBA"/>
</dbReference>